<accession>A0A2Z5D856</accession>
<dbReference type="SMART" id="SM00696">
    <property type="entry name" value="DM9"/>
    <property type="match status" value="2"/>
</dbReference>
<dbReference type="SMR" id="A0A2Z5D856"/>
<dbReference type="InterPro" id="IPR022041">
    <property type="entry name" value="Methyltransf_FA"/>
</dbReference>
<dbReference type="AlphaFoldDB" id="A0A2Z5D856"/>
<feature type="domain" description="Farnesoic acid O-methyl transferase" evidence="1">
    <location>
        <begin position="12"/>
        <end position="139"/>
    </location>
</feature>
<evidence type="ECO:0000259" key="1">
    <source>
        <dbReference type="Pfam" id="PF12248"/>
    </source>
</evidence>
<dbReference type="OrthoDB" id="2142040at2759"/>
<dbReference type="Pfam" id="PF12248">
    <property type="entry name" value="Methyltransf_FA"/>
    <property type="match status" value="1"/>
</dbReference>
<dbReference type="GO" id="GO:0008168">
    <property type="term" value="F:methyltransferase activity"/>
    <property type="evidence" value="ECO:0007669"/>
    <property type="project" value="UniProtKB-KW"/>
</dbReference>
<dbReference type="InterPro" id="IPR006616">
    <property type="entry name" value="DM9_repeat"/>
</dbReference>
<dbReference type="Pfam" id="PF11901">
    <property type="entry name" value="DM9"/>
    <property type="match status" value="1"/>
</dbReference>
<dbReference type="PANTHER" id="PTHR31649">
    <property type="entry name" value="AGAP009604-PA"/>
    <property type="match status" value="1"/>
</dbReference>
<sequence length="307" mass="33379">MPIELNTPDALEYHFYQFRNGMCQFRVRAPNDAHLALTGEPNETHPIAEVFIGGWQNSKSVIRYNQTKPEVAEANTPQILSPNEFRGFWIRVIDNVITVGREGEAAPFLSWHNPQPFLVNYVGVCTGWGASGSWIIDDPQPDYGWQGSQGTQGISSQLRSDFAGQGGGSPCWVPASNGEVPPDAVEGGTDGEPQFVARARHEGDLIPGKLVPSHNVTYVSFGGGEHPHSDYEVLVGCRPHWIQVEGDKIPPNAVPAGETAQGEPLFIGRVHHEGAVTIGKVQPSHGACYIPYGGQELAFQAYEILTC</sequence>
<proteinExistence type="evidence at transcript level"/>
<dbReference type="EMBL" id="MG876767">
    <property type="protein sequence ID" value="AXB38857.1"/>
    <property type="molecule type" value="mRNA"/>
</dbReference>
<gene>
    <name evidence="2" type="primary">FAMeT</name>
</gene>
<dbReference type="PANTHER" id="PTHR31649:SF1">
    <property type="entry name" value="FARNESOIC ACID O-METHYL TRANSFERASE DOMAIN-CONTAINING PROTEIN"/>
    <property type="match status" value="1"/>
</dbReference>
<dbReference type="GO" id="GO:0032259">
    <property type="term" value="P:methylation"/>
    <property type="evidence" value="ECO:0007669"/>
    <property type="project" value="UniProtKB-KW"/>
</dbReference>
<keyword evidence="2" id="KW-0808">Transferase</keyword>
<reference evidence="2" key="1">
    <citation type="submission" date="2018-07" db="EMBL/GenBank/DDBJ databases">
        <title>Cloning, differential expression of juvenile hormone synthesis and metabolism gene in wheat blossom midge, Sitodiplosis mosellana(Diptera:Cecidomyiidae).</title>
        <authorList>
            <person name="Liang T.T."/>
            <person name="Cheng W.N."/>
        </authorList>
    </citation>
    <scope>NUCLEOTIDE SEQUENCE</scope>
</reference>
<evidence type="ECO:0000313" key="2">
    <source>
        <dbReference type="EMBL" id="AXB38857.1"/>
    </source>
</evidence>
<organism evidence="2">
    <name type="scientific">Sitodiplosis mosellana</name>
    <name type="common">orange wheat blossom midge</name>
    <dbReference type="NCBI Taxonomy" id="263140"/>
    <lineage>
        <taxon>Eukaryota</taxon>
        <taxon>Metazoa</taxon>
        <taxon>Ecdysozoa</taxon>
        <taxon>Arthropoda</taxon>
        <taxon>Hexapoda</taxon>
        <taxon>Insecta</taxon>
        <taxon>Pterygota</taxon>
        <taxon>Neoptera</taxon>
        <taxon>Endopterygota</taxon>
        <taxon>Diptera</taxon>
        <taxon>Nematocera</taxon>
        <taxon>Sciaroidea</taxon>
        <taxon>Cecidomyiidae</taxon>
        <taxon>Sitodiplosis</taxon>
    </lineage>
</organism>
<protein>
    <submittedName>
        <fullName evidence="2">Farnesoic acid methyltransferase</fullName>
    </submittedName>
</protein>
<keyword evidence="2" id="KW-0489">Methyltransferase</keyword>
<name>A0A2Z5D856_9DIPT</name>